<keyword evidence="2" id="KW-1185">Reference proteome</keyword>
<proteinExistence type="predicted"/>
<accession>A0A4Q2RQ74</accession>
<evidence type="ECO:0000313" key="2">
    <source>
        <dbReference type="Proteomes" id="UP000291838"/>
    </source>
</evidence>
<protein>
    <submittedName>
        <fullName evidence="1">Uncharacterized protein</fullName>
    </submittedName>
</protein>
<dbReference type="AlphaFoldDB" id="A0A4Q2RQ74"/>
<dbReference type="OrthoDB" id="4290050at2"/>
<name>A0A4Q2RQ74_9ACTN</name>
<sequence length="208" mass="22272">MGFFGHLVVTRSSLPEATFPAEDVEAVAGQWADGVHVTRIFERLGDDWGPFDAFVDRLAQAVPDGFLSASILDSDGAFVHIAVPHVGIDRCWLNLDGLVSHFVIGPPPFDEDGTMLPDDEIEALNAETERETLAYTARLRELALGGDAAAEACRAWATASGLEPAPVDVVREALESRHLVVEEAFERLLGTLGVARHSGMPGPTTSSP</sequence>
<dbReference type="EMBL" id="SDWS01000006">
    <property type="protein sequence ID" value="RYB89845.1"/>
    <property type="molecule type" value="Genomic_DNA"/>
</dbReference>
<dbReference type="RefSeq" id="WP_129477108.1">
    <property type="nucleotide sequence ID" value="NZ_SDWS01000006.1"/>
</dbReference>
<organism evidence="1 2">
    <name type="scientific">Nocardioides glacieisoli</name>
    <dbReference type="NCBI Taxonomy" id="1168730"/>
    <lineage>
        <taxon>Bacteria</taxon>
        <taxon>Bacillati</taxon>
        <taxon>Actinomycetota</taxon>
        <taxon>Actinomycetes</taxon>
        <taxon>Propionibacteriales</taxon>
        <taxon>Nocardioidaceae</taxon>
        <taxon>Nocardioides</taxon>
    </lineage>
</organism>
<evidence type="ECO:0000313" key="1">
    <source>
        <dbReference type="EMBL" id="RYB89845.1"/>
    </source>
</evidence>
<reference evidence="1 2" key="1">
    <citation type="submission" date="2019-01" db="EMBL/GenBank/DDBJ databases">
        <title>Novel species of Nocardioides.</title>
        <authorList>
            <person name="Liu Q."/>
            <person name="Xin Y.-H."/>
        </authorList>
    </citation>
    <scope>NUCLEOTIDE SEQUENCE [LARGE SCALE GENOMIC DNA]</scope>
    <source>
        <strain evidence="1 2">HLT3-15</strain>
    </source>
</reference>
<comment type="caution">
    <text evidence="1">The sequence shown here is derived from an EMBL/GenBank/DDBJ whole genome shotgun (WGS) entry which is preliminary data.</text>
</comment>
<dbReference type="Proteomes" id="UP000291838">
    <property type="component" value="Unassembled WGS sequence"/>
</dbReference>
<gene>
    <name evidence="1" type="ORF">EUA06_14785</name>
</gene>